<keyword evidence="1" id="KW-0175">Coiled coil</keyword>
<feature type="non-terminal residue" evidence="3">
    <location>
        <position position="250"/>
    </location>
</feature>
<feature type="coiled-coil region" evidence="1">
    <location>
        <begin position="181"/>
        <end position="211"/>
    </location>
</feature>
<evidence type="ECO:0000313" key="3">
    <source>
        <dbReference type="EMBL" id="KAK1569463.1"/>
    </source>
</evidence>
<gene>
    <name evidence="3" type="ORF">QYE76_017722</name>
</gene>
<evidence type="ECO:0000256" key="1">
    <source>
        <dbReference type="SAM" id="Coils"/>
    </source>
</evidence>
<accession>A0AAD8UZ11</accession>
<feature type="coiled-coil region" evidence="1">
    <location>
        <begin position="127"/>
        <end position="154"/>
    </location>
</feature>
<name>A0AAD8UZ11_LOLMU</name>
<feature type="region of interest" description="Disordered" evidence="2">
    <location>
        <begin position="23"/>
        <end position="68"/>
    </location>
</feature>
<reference evidence="3" key="1">
    <citation type="submission" date="2023-07" db="EMBL/GenBank/DDBJ databases">
        <title>A chromosome-level genome assembly of Lolium multiflorum.</title>
        <authorList>
            <person name="Chen Y."/>
            <person name="Copetti D."/>
            <person name="Kolliker R."/>
            <person name="Studer B."/>
        </authorList>
    </citation>
    <scope>NUCLEOTIDE SEQUENCE</scope>
    <source>
        <strain evidence="3">02402/16</strain>
        <tissue evidence="3">Leaf</tissue>
    </source>
</reference>
<sequence>PALKLRPKAGSYREPRLFIAKTTLRHRRKLPSAKPAGATASAARNSQTAKGKATASALHPPTTTSDATAAVHCRGGENLSSSWAGSRAEREDEARRHRRHLFEELLWEHRDLAEAHSKCQAIPEASIEALKTQLAALQAEKEQLIRQHREALDAQETYSRGLKDQLIQDANNSTVVLRAELEEGAKARKAAEDQAARLEGEQKEYDQLVMQTDALALRLFPDSQAFAMKRVEEARVAQAYKNFGCTLGPL</sequence>
<comment type="caution">
    <text evidence="3">The sequence shown here is derived from an EMBL/GenBank/DDBJ whole genome shotgun (WGS) entry which is preliminary data.</text>
</comment>
<keyword evidence="4" id="KW-1185">Reference proteome</keyword>
<evidence type="ECO:0000256" key="2">
    <source>
        <dbReference type="SAM" id="MobiDB-lite"/>
    </source>
</evidence>
<protein>
    <submittedName>
        <fullName evidence="3">Uncharacterized protein</fullName>
    </submittedName>
</protein>
<dbReference type="Proteomes" id="UP001231189">
    <property type="component" value="Unassembled WGS sequence"/>
</dbReference>
<dbReference type="EMBL" id="JAUUTY010000942">
    <property type="protein sequence ID" value="KAK1569463.1"/>
    <property type="molecule type" value="Genomic_DNA"/>
</dbReference>
<dbReference type="AlphaFoldDB" id="A0AAD8UZ11"/>
<feature type="compositionally biased region" description="Low complexity" evidence="2">
    <location>
        <begin position="32"/>
        <end position="43"/>
    </location>
</feature>
<proteinExistence type="predicted"/>
<organism evidence="3 4">
    <name type="scientific">Lolium multiflorum</name>
    <name type="common">Italian ryegrass</name>
    <name type="synonym">Lolium perenne subsp. multiflorum</name>
    <dbReference type="NCBI Taxonomy" id="4521"/>
    <lineage>
        <taxon>Eukaryota</taxon>
        <taxon>Viridiplantae</taxon>
        <taxon>Streptophyta</taxon>
        <taxon>Embryophyta</taxon>
        <taxon>Tracheophyta</taxon>
        <taxon>Spermatophyta</taxon>
        <taxon>Magnoliopsida</taxon>
        <taxon>Liliopsida</taxon>
        <taxon>Poales</taxon>
        <taxon>Poaceae</taxon>
        <taxon>BOP clade</taxon>
        <taxon>Pooideae</taxon>
        <taxon>Poodae</taxon>
        <taxon>Poeae</taxon>
        <taxon>Poeae Chloroplast Group 2 (Poeae type)</taxon>
        <taxon>Loliodinae</taxon>
        <taxon>Loliinae</taxon>
        <taxon>Lolium</taxon>
    </lineage>
</organism>
<evidence type="ECO:0000313" key="4">
    <source>
        <dbReference type="Proteomes" id="UP001231189"/>
    </source>
</evidence>